<name>A0A0D1XT94_ANEMI</name>
<comment type="subcellular location">
    <subcellularLocation>
        <location evidence="5">Cytoplasm</location>
    </subcellularLocation>
</comment>
<dbReference type="GO" id="GO:0006364">
    <property type="term" value="P:rRNA processing"/>
    <property type="evidence" value="ECO:0007669"/>
    <property type="project" value="UniProtKB-UniRule"/>
</dbReference>
<protein>
    <recommendedName>
        <fullName evidence="5">Ribosome maturation factor RimM</fullName>
    </recommendedName>
</protein>
<comment type="similarity">
    <text evidence="5">Belongs to the RimM family.</text>
</comment>
<dbReference type="Gene3D" id="2.30.30.240">
    <property type="entry name" value="PRC-barrel domain"/>
    <property type="match status" value="1"/>
</dbReference>
<dbReference type="EMBL" id="LGUG01000004">
    <property type="protein sequence ID" value="KON95740.1"/>
    <property type="molecule type" value="Genomic_DNA"/>
</dbReference>
<evidence type="ECO:0000256" key="4">
    <source>
        <dbReference type="ARBA" id="ARBA00023186"/>
    </source>
</evidence>
<evidence type="ECO:0000256" key="2">
    <source>
        <dbReference type="ARBA" id="ARBA00022517"/>
    </source>
</evidence>
<dbReference type="GO" id="GO:0043022">
    <property type="term" value="F:ribosome binding"/>
    <property type="evidence" value="ECO:0007669"/>
    <property type="project" value="InterPro"/>
</dbReference>
<comment type="function">
    <text evidence="5">An accessory protein needed during the final step in the assembly of 30S ribosomal subunit, possibly for assembly of the head region. Essential for efficient processing of 16S rRNA. May be needed both before and after RbfA during the maturation of 16S rRNA. It has affinity for free ribosomal 30S subunits but not for 70S ribosomes.</text>
</comment>
<dbReference type="SUPFAM" id="SSF50346">
    <property type="entry name" value="PRC-barrel domain"/>
    <property type="match status" value="1"/>
</dbReference>
<dbReference type="EMBL" id="FNED01000003">
    <property type="protein sequence ID" value="SDI36175.1"/>
    <property type="molecule type" value="Genomic_DNA"/>
</dbReference>
<keyword evidence="1 5" id="KW-0963">Cytoplasm</keyword>
<dbReference type="PANTHER" id="PTHR33692:SF1">
    <property type="entry name" value="RIBOSOME MATURATION FACTOR RIMM"/>
    <property type="match status" value="1"/>
</dbReference>
<dbReference type="SUPFAM" id="SSF50447">
    <property type="entry name" value="Translation proteins"/>
    <property type="match status" value="1"/>
</dbReference>
<accession>A0A0D1XT94</accession>
<dbReference type="GeneID" id="42305511"/>
<dbReference type="GO" id="GO:0042274">
    <property type="term" value="P:ribosomal small subunit biogenesis"/>
    <property type="evidence" value="ECO:0007669"/>
    <property type="project" value="UniProtKB-UniRule"/>
</dbReference>
<keyword evidence="2 5" id="KW-0690">Ribosome biogenesis</keyword>
<dbReference type="PANTHER" id="PTHR33692">
    <property type="entry name" value="RIBOSOME MATURATION FACTOR RIMM"/>
    <property type="match status" value="1"/>
</dbReference>
<dbReference type="STRING" id="47500.AF333_09885"/>
<dbReference type="PATRIC" id="fig|47500.12.peg.4960"/>
<keyword evidence="3 5" id="KW-0698">rRNA processing</keyword>
<dbReference type="InterPro" id="IPR036976">
    <property type="entry name" value="RimM_N_sf"/>
</dbReference>
<dbReference type="Pfam" id="PF05239">
    <property type="entry name" value="PRC"/>
    <property type="match status" value="1"/>
</dbReference>
<comment type="subunit">
    <text evidence="5">Binds ribosomal protein uS19.</text>
</comment>
<gene>
    <name evidence="5" type="primary">rimM</name>
    <name evidence="8" type="ORF">AF333_09885</name>
    <name evidence="9" type="ORF">SAMN04487909_103207</name>
</gene>
<evidence type="ECO:0000313" key="10">
    <source>
        <dbReference type="Proteomes" id="UP000037269"/>
    </source>
</evidence>
<organism evidence="8 10">
    <name type="scientific">Aneurinibacillus migulanus</name>
    <name type="common">Bacillus migulanus</name>
    <dbReference type="NCBI Taxonomy" id="47500"/>
    <lineage>
        <taxon>Bacteria</taxon>
        <taxon>Bacillati</taxon>
        <taxon>Bacillota</taxon>
        <taxon>Bacilli</taxon>
        <taxon>Bacillales</taxon>
        <taxon>Paenibacillaceae</taxon>
        <taxon>Aneurinibacillus group</taxon>
        <taxon>Aneurinibacillus</taxon>
    </lineage>
</organism>
<dbReference type="InterPro" id="IPR002676">
    <property type="entry name" value="RimM_N"/>
</dbReference>
<reference evidence="8 10" key="1">
    <citation type="submission" date="2015-07" db="EMBL/GenBank/DDBJ databases">
        <title>Fjat-14205 dsm 2895.</title>
        <authorList>
            <person name="Liu B."/>
            <person name="Wang J."/>
            <person name="Zhu Y."/>
            <person name="Liu G."/>
            <person name="Chen Q."/>
            <person name="Chen Z."/>
            <person name="Lan J."/>
            <person name="Che J."/>
            <person name="Ge C."/>
            <person name="Shi H."/>
            <person name="Pan Z."/>
            <person name="Liu X."/>
        </authorList>
    </citation>
    <scope>NUCLEOTIDE SEQUENCE [LARGE SCALE GENOMIC DNA]</scope>
    <source>
        <strain evidence="8 10">DSM 2895</strain>
    </source>
</reference>
<dbReference type="GO" id="GO:0005737">
    <property type="term" value="C:cytoplasm"/>
    <property type="evidence" value="ECO:0007669"/>
    <property type="project" value="UniProtKB-SubCell"/>
</dbReference>
<evidence type="ECO:0000256" key="1">
    <source>
        <dbReference type="ARBA" id="ARBA00022490"/>
    </source>
</evidence>
<dbReference type="AlphaFoldDB" id="A0A0D1XT94"/>
<dbReference type="InterPro" id="IPR009000">
    <property type="entry name" value="Transl_B-barrel_sf"/>
</dbReference>
<feature type="domain" description="RimM N-terminal" evidence="6">
    <location>
        <begin position="7"/>
        <end position="91"/>
    </location>
</feature>
<proteinExistence type="inferred from homology"/>
<evidence type="ECO:0000256" key="5">
    <source>
        <dbReference type="HAMAP-Rule" id="MF_00014"/>
    </source>
</evidence>
<evidence type="ECO:0000259" key="7">
    <source>
        <dbReference type="Pfam" id="PF05239"/>
    </source>
</evidence>
<evidence type="ECO:0000313" key="8">
    <source>
        <dbReference type="EMBL" id="KON95740.1"/>
    </source>
</evidence>
<dbReference type="Gene3D" id="2.40.30.60">
    <property type="entry name" value="RimM"/>
    <property type="match status" value="1"/>
</dbReference>
<dbReference type="InterPro" id="IPR027275">
    <property type="entry name" value="PRC-brl_dom"/>
</dbReference>
<evidence type="ECO:0000259" key="6">
    <source>
        <dbReference type="Pfam" id="PF01782"/>
    </source>
</evidence>
<dbReference type="Pfam" id="PF01782">
    <property type="entry name" value="RimM"/>
    <property type="match status" value="1"/>
</dbReference>
<keyword evidence="4 5" id="KW-0143">Chaperone</keyword>
<evidence type="ECO:0000313" key="9">
    <source>
        <dbReference type="EMBL" id="SDI36175.1"/>
    </source>
</evidence>
<dbReference type="GO" id="GO:0005840">
    <property type="term" value="C:ribosome"/>
    <property type="evidence" value="ECO:0007669"/>
    <property type="project" value="InterPro"/>
</dbReference>
<evidence type="ECO:0000313" key="11">
    <source>
        <dbReference type="Proteomes" id="UP000182836"/>
    </source>
</evidence>
<dbReference type="HAMAP" id="MF_00014">
    <property type="entry name" value="Ribosome_mat_RimM"/>
    <property type="match status" value="1"/>
</dbReference>
<dbReference type="Proteomes" id="UP000182836">
    <property type="component" value="Unassembled WGS sequence"/>
</dbReference>
<evidence type="ECO:0000256" key="3">
    <source>
        <dbReference type="ARBA" id="ARBA00022552"/>
    </source>
</evidence>
<keyword evidence="10" id="KW-1185">Reference proteome</keyword>
<dbReference type="InterPro" id="IPR011033">
    <property type="entry name" value="PRC_barrel-like_sf"/>
</dbReference>
<dbReference type="Proteomes" id="UP000037269">
    <property type="component" value="Unassembled WGS sequence"/>
</dbReference>
<dbReference type="RefSeq" id="WP_043066007.1">
    <property type="nucleotide sequence ID" value="NZ_BJOA01000031.1"/>
</dbReference>
<feature type="domain" description="PRC-barrel" evidence="7">
    <location>
        <begin position="98"/>
        <end position="171"/>
    </location>
</feature>
<sequence length="172" mass="19721">MSGEFFTVGKLVNTHGIQGEVRVVSETDFPEERYKEGSVLYLFHPAMKKPVPLTVATAREHKNFYLLTFKNHPYMQDVEKYKGGVLKIRAEDRKELPEGEFYFQDIIGCEVFTEEGQHLGVIKEILQPGANDVWVVKPEKGKDILLPYIDQVVKQIDITNQRITVQLLEGLI</sequence>
<dbReference type="OrthoDB" id="9810331at2"/>
<reference evidence="9 11" key="2">
    <citation type="submission" date="2016-10" db="EMBL/GenBank/DDBJ databases">
        <authorList>
            <person name="de Groot N.N."/>
        </authorList>
    </citation>
    <scope>NUCLEOTIDE SEQUENCE [LARGE SCALE GENOMIC DNA]</scope>
    <source>
        <strain evidence="9 11">DSM 2895</strain>
    </source>
</reference>
<dbReference type="NCBIfam" id="TIGR02273">
    <property type="entry name" value="16S_RimM"/>
    <property type="match status" value="1"/>
</dbReference>
<comment type="domain">
    <text evidence="5">The PRC barrel domain binds ribosomal protein uS19.</text>
</comment>
<dbReference type="InterPro" id="IPR011961">
    <property type="entry name" value="RimM"/>
</dbReference>